<dbReference type="AlphaFoldDB" id="A0A5M9KCS3"/>
<feature type="compositionally biased region" description="Basic and acidic residues" evidence="3">
    <location>
        <begin position="188"/>
        <end position="205"/>
    </location>
</feature>
<reference evidence="5 6" key="1">
    <citation type="submission" date="2019-06" db="EMBL/GenBank/DDBJ databases">
        <title>Genome Sequence of the Brown Rot Fungal Pathogen Monilinia fructicola.</title>
        <authorList>
            <person name="De Miccolis Angelini R.M."/>
            <person name="Landi L."/>
            <person name="Abate D."/>
            <person name="Pollastro S."/>
            <person name="Romanazzi G."/>
            <person name="Faretra F."/>
        </authorList>
    </citation>
    <scope>NUCLEOTIDE SEQUENCE [LARGE SCALE GENOMIC DNA]</scope>
    <source>
        <strain evidence="5 6">Mfrc123</strain>
    </source>
</reference>
<keyword evidence="2" id="KW-0378">Hydrolase</keyword>
<dbReference type="VEuPathDB" id="FungiDB:MFRU_014g01350"/>
<dbReference type="InterPro" id="IPR011333">
    <property type="entry name" value="SKP1/BTB/POZ_sf"/>
</dbReference>
<dbReference type="FunFam" id="3.40.50.1820:FF:000299">
    <property type="entry name" value="Carboxylic ester hydrolase"/>
    <property type="match status" value="1"/>
</dbReference>
<evidence type="ECO:0000313" key="6">
    <source>
        <dbReference type="Proteomes" id="UP000322873"/>
    </source>
</evidence>
<evidence type="ECO:0000256" key="1">
    <source>
        <dbReference type="ARBA" id="ARBA00005964"/>
    </source>
</evidence>
<feature type="region of interest" description="Disordered" evidence="3">
    <location>
        <begin position="400"/>
        <end position="420"/>
    </location>
</feature>
<evidence type="ECO:0000256" key="2">
    <source>
        <dbReference type="ARBA" id="ARBA00022801"/>
    </source>
</evidence>
<dbReference type="Pfam" id="PF00651">
    <property type="entry name" value="BTB"/>
    <property type="match status" value="1"/>
</dbReference>
<dbReference type="CDD" id="cd18186">
    <property type="entry name" value="BTB_POZ_ZBTB_KLHL-like"/>
    <property type="match status" value="1"/>
</dbReference>
<dbReference type="Proteomes" id="UP000322873">
    <property type="component" value="Unassembled WGS sequence"/>
</dbReference>
<proteinExistence type="inferred from homology"/>
<feature type="region of interest" description="Disordered" evidence="3">
    <location>
        <begin position="1"/>
        <end position="26"/>
    </location>
</feature>
<organism evidence="5 6">
    <name type="scientific">Monilinia fructicola</name>
    <name type="common">Brown rot fungus</name>
    <name type="synonym">Ciboria fructicola</name>
    <dbReference type="NCBI Taxonomy" id="38448"/>
    <lineage>
        <taxon>Eukaryota</taxon>
        <taxon>Fungi</taxon>
        <taxon>Dikarya</taxon>
        <taxon>Ascomycota</taxon>
        <taxon>Pezizomycotina</taxon>
        <taxon>Leotiomycetes</taxon>
        <taxon>Helotiales</taxon>
        <taxon>Sclerotiniaceae</taxon>
        <taxon>Monilinia</taxon>
    </lineage>
</organism>
<dbReference type="InterPro" id="IPR002018">
    <property type="entry name" value="CarbesteraseB"/>
</dbReference>
<dbReference type="SUPFAM" id="SSF53474">
    <property type="entry name" value="alpha/beta-Hydrolases"/>
    <property type="match status" value="1"/>
</dbReference>
<dbReference type="PROSITE" id="PS00941">
    <property type="entry name" value="CARBOXYLESTERASE_B_2"/>
    <property type="match status" value="1"/>
</dbReference>
<dbReference type="Gene3D" id="3.40.50.1820">
    <property type="entry name" value="alpha/beta hydrolase"/>
    <property type="match status" value="1"/>
</dbReference>
<dbReference type="Gene3D" id="3.30.710.10">
    <property type="entry name" value="Potassium Channel Kv1.1, Chain A"/>
    <property type="match status" value="1"/>
</dbReference>
<dbReference type="SUPFAM" id="SSF54695">
    <property type="entry name" value="POZ domain"/>
    <property type="match status" value="1"/>
</dbReference>
<dbReference type="VEuPathDB" id="FungiDB:MFRU_014g01340"/>
<comment type="similarity">
    <text evidence="1">Belongs to the type-B carboxylesterase/lipase family.</text>
</comment>
<dbReference type="PROSITE" id="PS00122">
    <property type="entry name" value="CARBOXYLESTERASE_B_1"/>
    <property type="match status" value="1"/>
</dbReference>
<dbReference type="InterPro" id="IPR019826">
    <property type="entry name" value="Carboxylesterase_B_AS"/>
</dbReference>
<dbReference type="InterPro" id="IPR000210">
    <property type="entry name" value="BTB/POZ_dom"/>
</dbReference>
<dbReference type="PANTHER" id="PTHR11559">
    <property type="entry name" value="CARBOXYLESTERASE"/>
    <property type="match status" value="1"/>
</dbReference>
<dbReference type="PROSITE" id="PS50097">
    <property type="entry name" value="BTB"/>
    <property type="match status" value="1"/>
</dbReference>
<dbReference type="InterPro" id="IPR029058">
    <property type="entry name" value="AB_hydrolase_fold"/>
</dbReference>
<feature type="domain" description="BTB" evidence="4">
    <location>
        <begin position="65"/>
        <end position="133"/>
    </location>
</feature>
<feature type="compositionally biased region" description="Basic residues" evidence="3">
    <location>
        <begin position="176"/>
        <end position="187"/>
    </location>
</feature>
<protein>
    <recommendedName>
        <fullName evidence="4">BTB domain-containing protein</fullName>
    </recommendedName>
</protein>
<dbReference type="GO" id="GO:0016787">
    <property type="term" value="F:hydrolase activity"/>
    <property type="evidence" value="ECO:0007669"/>
    <property type="project" value="UniProtKB-KW"/>
</dbReference>
<accession>A0A5M9KCS3</accession>
<gene>
    <name evidence="5" type="ORF">EYC84_006810</name>
</gene>
<evidence type="ECO:0000313" key="5">
    <source>
        <dbReference type="EMBL" id="KAA8576745.1"/>
    </source>
</evidence>
<dbReference type="Pfam" id="PF00135">
    <property type="entry name" value="COesterase"/>
    <property type="match status" value="1"/>
</dbReference>
<evidence type="ECO:0000256" key="3">
    <source>
        <dbReference type="SAM" id="MobiDB-lite"/>
    </source>
</evidence>
<name>A0A5M9KCS3_MONFR</name>
<feature type="compositionally biased region" description="Polar residues" evidence="3">
    <location>
        <begin position="155"/>
        <end position="168"/>
    </location>
</feature>
<dbReference type="InterPro" id="IPR019819">
    <property type="entry name" value="Carboxylesterase_B_CS"/>
</dbReference>
<comment type="caution">
    <text evidence="5">The sequence shown here is derived from an EMBL/GenBank/DDBJ whole genome shotgun (WGS) entry which is preliminary data.</text>
</comment>
<evidence type="ECO:0000259" key="4">
    <source>
        <dbReference type="PROSITE" id="PS50097"/>
    </source>
</evidence>
<dbReference type="InterPro" id="IPR050309">
    <property type="entry name" value="Type-B_Carboxylest/Lipase"/>
</dbReference>
<dbReference type="EMBL" id="VICG01000001">
    <property type="protein sequence ID" value="KAA8576745.1"/>
    <property type="molecule type" value="Genomic_DNA"/>
</dbReference>
<feature type="region of interest" description="Disordered" evidence="3">
    <location>
        <begin position="241"/>
        <end position="282"/>
    </location>
</feature>
<feature type="region of interest" description="Disordered" evidence="3">
    <location>
        <begin position="146"/>
        <end position="208"/>
    </location>
</feature>
<keyword evidence="6" id="KW-1185">Reference proteome</keyword>
<sequence>MAGRPGTSRTNRGETSLDAAMRAPSTTTPDVVVLSFLDEEKKIKEVADPKKDLWVSSLDGRYSSPMIPIRVGAHAQTFYVHRDILTKSEYFRRALDGEFKEAAAQAIDLPEEDPTLFEFVIAFLYESKYNPLRPVAEIIVVEPEKGKGREHNDDGNATGSDDGTESGTASDESARSRRRRESRRRRQERAWEQRQRKEPGRHRPDCNCGSCTIESFGPTCWNCGVTRRIPPPRNRWMNGLPLPPQPMQVVGRNGYPQPPGPRDRRRGSRNNTVDEPPAEERMSQEDLRTWSIAYSISVDVYVCAQRYLMQDFKSCVAAFIVNNFEVAGSDAALPSVLNSCKTLYDGVSTMDPLLKKVFARVGFLQARLWKRYPEETSSFFLDNPELSTLILKEMAERREEDVKDDLPAMDRPPLPSSPREDMIIQGGTRHNADYGSFQGAYSSKYNITYYQKIPFAAPPIGNNRFRAPQPPLPVTNGTYNSTQTFPPCPQKGTVGSEDCLYLSLYSRPWITGQALRPVMVVFFGGGFIQGGGSQAVPPSAYPILNVSSQNDILFVYPNYRVNTFGFLPGKEIAEDENSDLNPGLLDQRAVLEWVNKYIEQFGGDRDNVGIWGQSAGAGSVVAQVLATSEEITPPLFNRALASSPFWPKTYNYGAPQAQSIYDTMTNLTNCNGAINGTLQCLKSLDWKVLAEAALVVAASHTWNTSSYTWAPVIDGTFLKKTLSEATVNAVGGNGGRGRIKILGGWGMYNAHEGENFVPSALQNATDTGTPPFNSTTASFNSWLSGFLPSLSPSQLDAVRATYPASGTAEKFPTYNTSYARAGLIYRDSVLACPALWMSRAASETGWLGEYTISPAKHGSDTIYWNQVNAIQKSQPLIYQSYAGALASFMATGDPNAHKITDATQPGIPPLSSKTQAVVASEKTKTSFSILYIHYTTYSSLVYTVFSPLHSIHTRGTPDVPLVFHPVNHIHPLFYSLVRLPICLRKFEQLLIPKDHFPQTAMKPHTKGHR</sequence>